<gene>
    <name evidence="1" type="ORF">Sps_00331</name>
</gene>
<accession>A0A1S6HJ58</accession>
<reference evidence="1 2" key="1">
    <citation type="submission" date="2016-03" db="EMBL/GenBank/DDBJ databases">
        <title>Complete genome sequence of Shewanella psychrophila WP2, a deep sea bacterium isolated from west Pacific sediment.</title>
        <authorList>
            <person name="Xu G."/>
            <person name="Jian H."/>
        </authorList>
    </citation>
    <scope>NUCLEOTIDE SEQUENCE [LARGE SCALE GENOMIC DNA]</scope>
    <source>
        <strain evidence="1 2">WP2</strain>
    </source>
</reference>
<dbReference type="KEGG" id="spsw:Sps_00331"/>
<dbReference type="RefSeq" id="WP_077750899.1">
    <property type="nucleotide sequence ID" value="NZ_CP014782.1"/>
</dbReference>
<dbReference type="Proteomes" id="UP000189545">
    <property type="component" value="Chromosome"/>
</dbReference>
<evidence type="ECO:0000313" key="2">
    <source>
        <dbReference type="Proteomes" id="UP000189545"/>
    </source>
</evidence>
<dbReference type="EMBL" id="CP014782">
    <property type="protein sequence ID" value="AQS35551.1"/>
    <property type="molecule type" value="Genomic_DNA"/>
</dbReference>
<name>A0A1S6HJ58_9GAMM</name>
<sequence>MSNHIKLAMAISATLTLSACLEVEDNKNNDAVVAALEAQNQLLQDQNNASAKPITLSGTLIGATEGVALSDAQVSIKFAEGWSTPVSITDSKLFLDKQPANSDFMLKVESPSGSFVTMAYKGMTKGGAQGQLVSQDLGEITLGKPKEKLLTLLHSGENTYVEGLDLYPVYVVDDYPNYYMSYPLKLQQPEFTADFTKEIGEYKLILPEGIPTEIHANLDIDSDGINDFELELGQNGSTSKLLSSSKIWAEGLLYLKEVNQLKEYSLRLTLLNGEGEALGGARVSSANNDHGNAYFEYDSTSGQYVLDVAYRGALNVEIPSFKVGTLNYTSAEVSINQTEFEQQYNVYISDSQYHSFLTEVVAGELNLVVNLSTFSYQSPSIKVLSKTTRNTDFEIFYSAPVALVEEEDIQTSVMLVATDSVKVIPGNIQNEEGVSPGTTYLMSEHKIIGTDVALSLNGTKLTASPVDELIDGEYQYRVGELVNVIASNEEDVYNDDSNPLYVYNISFNINDVVLDNRNFTTNGSLIVSKNTADETVICGWCGASNSVSLYFPTSINNLHELTLTMTSYKEHGVSNDYHNEIKVVVAGELYSTSKQYLLKAAQNENINSSSIYPQTGTSLESGYRYSNYTYLHLEDDVVNNENSATFDYSYTTKEGVHQTGTMTYKVK</sequence>
<organism evidence="1 2">
    <name type="scientific">Shewanella psychrophila</name>
    <dbReference type="NCBI Taxonomy" id="225848"/>
    <lineage>
        <taxon>Bacteria</taxon>
        <taxon>Pseudomonadati</taxon>
        <taxon>Pseudomonadota</taxon>
        <taxon>Gammaproteobacteria</taxon>
        <taxon>Alteromonadales</taxon>
        <taxon>Shewanellaceae</taxon>
        <taxon>Shewanella</taxon>
    </lineage>
</organism>
<proteinExistence type="predicted"/>
<keyword evidence="2" id="KW-1185">Reference proteome</keyword>
<dbReference type="AlphaFoldDB" id="A0A1S6HJ58"/>
<dbReference type="OrthoDB" id="6329128at2"/>
<protein>
    <submittedName>
        <fullName evidence="1">Uncharacterized protein</fullName>
    </submittedName>
</protein>
<dbReference type="PROSITE" id="PS51257">
    <property type="entry name" value="PROKAR_LIPOPROTEIN"/>
    <property type="match status" value="1"/>
</dbReference>
<evidence type="ECO:0000313" key="1">
    <source>
        <dbReference type="EMBL" id="AQS35551.1"/>
    </source>
</evidence>